<feature type="domain" description="DNA methylase N-4/N-6" evidence="4">
    <location>
        <begin position="109"/>
        <end position="167"/>
    </location>
</feature>
<dbReference type="GO" id="GO:0008170">
    <property type="term" value="F:N-methyltransferase activity"/>
    <property type="evidence" value="ECO:0007669"/>
    <property type="project" value="InterPro"/>
</dbReference>
<evidence type="ECO:0000256" key="2">
    <source>
        <dbReference type="ARBA" id="ARBA00022679"/>
    </source>
</evidence>
<evidence type="ECO:0000256" key="1">
    <source>
        <dbReference type="ARBA" id="ARBA00022603"/>
    </source>
</evidence>
<keyword evidence="2" id="KW-0808">Transferase</keyword>
<dbReference type="AlphaFoldDB" id="A0A0F9VTQ8"/>
<proteinExistence type="predicted"/>
<dbReference type="EMBL" id="LAZR01000432">
    <property type="protein sequence ID" value="KKN69153.1"/>
    <property type="molecule type" value="Genomic_DNA"/>
</dbReference>
<organism evidence="5">
    <name type="scientific">marine sediment metagenome</name>
    <dbReference type="NCBI Taxonomy" id="412755"/>
    <lineage>
        <taxon>unclassified sequences</taxon>
        <taxon>metagenomes</taxon>
        <taxon>ecological metagenomes</taxon>
    </lineage>
</organism>
<protein>
    <recommendedName>
        <fullName evidence="4">DNA methylase N-4/N-6 domain-containing protein</fullName>
    </recommendedName>
</protein>
<dbReference type="GO" id="GO:0003677">
    <property type="term" value="F:DNA binding"/>
    <property type="evidence" value="ECO:0007669"/>
    <property type="project" value="InterPro"/>
</dbReference>
<dbReference type="PRINTS" id="PR00506">
    <property type="entry name" value="D21N6MTFRASE"/>
</dbReference>
<accession>A0A0F9VTQ8</accession>
<dbReference type="GO" id="GO:0032259">
    <property type="term" value="P:methylation"/>
    <property type="evidence" value="ECO:0007669"/>
    <property type="project" value="UniProtKB-KW"/>
</dbReference>
<evidence type="ECO:0000313" key="5">
    <source>
        <dbReference type="EMBL" id="KKN69153.1"/>
    </source>
</evidence>
<dbReference type="SUPFAM" id="SSF53335">
    <property type="entry name" value="S-adenosyl-L-methionine-dependent methyltransferases"/>
    <property type="match status" value="1"/>
</dbReference>
<dbReference type="InterPro" id="IPR002295">
    <property type="entry name" value="N4/N6-MTase_EcoPI_Mod-like"/>
</dbReference>
<reference evidence="5" key="1">
    <citation type="journal article" date="2015" name="Nature">
        <title>Complex archaea that bridge the gap between prokaryotes and eukaryotes.</title>
        <authorList>
            <person name="Spang A."/>
            <person name="Saw J.H."/>
            <person name="Jorgensen S.L."/>
            <person name="Zaremba-Niedzwiedzka K."/>
            <person name="Martijn J."/>
            <person name="Lind A.E."/>
            <person name="van Eijk R."/>
            <person name="Schleper C."/>
            <person name="Guy L."/>
            <person name="Ettema T.J."/>
        </authorList>
    </citation>
    <scope>NUCLEOTIDE SEQUENCE</scope>
</reference>
<dbReference type="InterPro" id="IPR002941">
    <property type="entry name" value="DNA_methylase_N4/N6"/>
</dbReference>
<dbReference type="Gene3D" id="3.40.50.150">
    <property type="entry name" value="Vaccinia Virus protein VP39"/>
    <property type="match status" value="1"/>
</dbReference>
<dbReference type="Pfam" id="PF01555">
    <property type="entry name" value="N6_N4_Mtase"/>
    <property type="match status" value="1"/>
</dbReference>
<evidence type="ECO:0000256" key="3">
    <source>
        <dbReference type="ARBA" id="ARBA00022691"/>
    </source>
</evidence>
<evidence type="ECO:0000259" key="4">
    <source>
        <dbReference type="Pfam" id="PF01555"/>
    </source>
</evidence>
<gene>
    <name evidence="5" type="ORF">LCGC14_0444420</name>
</gene>
<name>A0A0F9VTQ8_9ZZZZ</name>
<comment type="caution">
    <text evidence="5">The sequence shown here is derived from an EMBL/GenBank/DDBJ whole genome shotgun (WGS) entry which is preliminary data.</text>
</comment>
<sequence>MIYDCIATDPPWPVETRRGTKSGKPGESYPTMDIASIVLVLEDLATQVRPHGLLIVIGPDLFRTPLDRDFGNLRRRRPGIWWKCNGGMGYGLKRDFEDIHYWTGKDWKPRSSIPGVVPAPRGHDRYTTSKPITLWTHLLEAFCHEGWTIYDPFAGGGSVGDAARILGMEPVMGREEIAPPGPPQKSLWEF</sequence>
<keyword evidence="3" id="KW-0949">S-adenosyl-L-methionine</keyword>
<dbReference type="InterPro" id="IPR029063">
    <property type="entry name" value="SAM-dependent_MTases_sf"/>
</dbReference>
<keyword evidence="1" id="KW-0489">Methyltransferase</keyword>